<dbReference type="AlphaFoldDB" id="A0A9W9K1V8"/>
<proteinExistence type="predicted"/>
<evidence type="ECO:0000256" key="4">
    <source>
        <dbReference type="ARBA" id="ARBA00023136"/>
    </source>
</evidence>
<sequence length="300" mass="32276">MDDDVLISRSGPKSTGACHNLPSAASQAATSAGLSPVGPGFLPCNRPRRSCLLTTRSPDSPGCSRALYHNNTLLPALQLPFSITLIASTVTTTIIIITTIIKTFATFLMQLPSLPLTMESTLVAIVTTAGNILPYHLFAYGALLGTELFQTFINTKLCYKHLPMREFIALQKRVFPVYFGTQVGLAALTASTVPPFGIISCFHDKWTAIPLTVVIATGALNWAVYGPRTTTASLVRRAVHDSAGKKKNDDGVDADDQAKIHRANRGFSFNHAMSIHINAISLVATIWYGFSLSSRLLSGL</sequence>
<dbReference type="GeneID" id="81359227"/>
<dbReference type="InterPro" id="IPR053009">
    <property type="entry name" value="Xanthocillin_Biosynth-Assoc"/>
</dbReference>
<dbReference type="GO" id="GO:0016020">
    <property type="term" value="C:membrane"/>
    <property type="evidence" value="ECO:0007669"/>
    <property type="project" value="UniProtKB-SubCell"/>
</dbReference>
<keyword evidence="4 5" id="KW-0472">Membrane</keyword>
<dbReference type="Proteomes" id="UP001149074">
    <property type="component" value="Unassembled WGS sequence"/>
</dbReference>
<dbReference type="PANTHER" id="PTHR23241">
    <property type="entry name" value="LATE EMBRYOGENESIS ABUNDANT PLANTS LEA-RELATED"/>
    <property type="match status" value="1"/>
</dbReference>
<dbReference type="InterPro" id="IPR025423">
    <property type="entry name" value="TMEM205-like"/>
</dbReference>
<reference evidence="7" key="1">
    <citation type="submission" date="2022-11" db="EMBL/GenBank/DDBJ databases">
        <authorList>
            <person name="Petersen C."/>
        </authorList>
    </citation>
    <scope>NUCLEOTIDE SEQUENCE</scope>
    <source>
        <strain evidence="7">IBT 30761</strain>
    </source>
</reference>
<dbReference type="Pfam" id="PF13664">
    <property type="entry name" value="DUF4149"/>
    <property type="match status" value="1"/>
</dbReference>
<feature type="domain" description="TMEM205-like" evidence="6">
    <location>
        <begin position="139"/>
        <end position="233"/>
    </location>
</feature>
<evidence type="ECO:0000256" key="1">
    <source>
        <dbReference type="ARBA" id="ARBA00004370"/>
    </source>
</evidence>
<dbReference type="RefSeq" id="XP_056471054.1">
    <property type="nucleotide sequence ID" value="XM_056620248.1"/>
</dbReference>
<reference evidence="7" key="2">
    <citation type="journal article" date="2023" name="IMA Fungus">
        <title>Comparative genomic study of the Penicillium genus elucidates a diverse pangenome and 15 lateral gene transfer events.</title>
        <authorList>
            <person name="Petersen C."/>
            <person name="Sorensen T."/>
            <person name="Nielsen M.R."/>
            <person name="Sondergaard T.E."/>
            <person name="Sorensen J.L."/>
            <person name="Fitzpatrick D.A."/>
            <person name="Frisvad J.C."/>
            <person name="Nielsen K.L."/>
        </authorList>
    </citation>
    <scope>NUCLEOTIDE SEQUENCE</scope>
    <source>
        <strain evidence="7">IBT 30761</strain>
    </source>
</reference>
<keyword evidence="8" id="KW-1185">Reference proteome</keyword>
<evidence type="ECO:0000256" key="2">
    <source>
        <dbReference type="ARBA" id="ARBA00022692"/>
    </source>
</evidence>
<feature type="transmembrane region" description="Helical" evidence="5">
    <location>
        <begin position="269"/>
        <end position="290"/>
    </location>
</feature>
<comment type="subcellular location">
    <subcellularLocation>
        <location evidence="1">Membrane</location>
    </subcellularLocation>
</comment>
<keyword evidence="3 5" id="KW-1133">Transmembrane helix</keyword>
<gene>
    <name evidence="7" type="ORF">N7532_007756</name>
</gene>
<dbReference type="EMBL" id="JAPQKI010000009">
    <property type="protein sequence ID" value="KAJ5089072.1"/>
    <property type="molecule type" value="Genomic_DNA"/>
</dbReference>
<evidence type="ECO:0000313" key="7">
    <source>
        <dbReference type="EMBL" id="KAJ5089072.1"/>
    </source>
</evidence>
<comment type="caution">
    <text evidence="7">The sequence shown here is derived from an EMBL/GenBank/DDBJ whole genome shotgun (WGS) entry which is preliminary data.</text>
</comment>
<keyword evidence="2 5" id="KW-0812">Transmembrane</keyword>
<feature type="transmembrane region" description="Helical" evidence="5">
    <location>
        <begin position="79"/>
        <end position="101"/>
    </location>
</feature>
<dbReference type="OrthoDB" id="1641132at2759"/>
<accession>A0A9W9K1V8</accession>
<evidence type="ECO:0000259" key="6">
    <source>
        <dbReference type="Pfam" id="PF13664"/>
    </source>
</evidence>
<organism evidence="7 8">
    <name type="scientific">Penicillium argentinense</name>
    <dbReference type="NCBI Taxonomy" id="1131581"/>
    <lineage>
        <taxon>Eukaryota</taxon>
        <taxon>Fungi</taxon>
        <taxon>Dikarya</taxon>
        <taxon>Ascomycota</taxon>
        <taxon>Pezizomycotina</taxon>
        <taxon>Eurotiomycetes</taxon>
        <taxon>Eurotiomycetidae</taxon>
        <taxon>Eurotiales</taxon>
        <taxon>Aspergillaceae</taxon>
        <taxon>Penicillium</taxon>
    </lineage>
</organism>
<evidence type="ECO:0000256" key="5">
    <source>
        <dbReference type="SAM" id="Phobius"/>
    </source>
</evidence>
<protein>
    <recommendedName>
        <fullName evidence="6">TMEM205-like domain-containing protein</fullName>
    </recommendedName>
</protein>
<evidence type="ECO:0000256" key="3">
    <source>
        <dbReference type="ARBA" id="ARBA00022989"/>
    </source>
</evidence>
<evidence type="ECO:0000313" key="8">
    <source>
        <dbReference type="Proteomes" id="UP001149074"/>
    </source>
</evidence>
<name>A0A9W9K1V8_9EURO</name>
<dbReference type="PANTHER" id="PTHR23241:SF102">
    <property type="entry name" value="LD23009P"/>
    <property type="match status" value="1"/>
</dbReference>